<dbReference type="Proteomes" id="UP001597120">
    <property type="component" value="Unassembled WGS sequence"/>
</dbReference>
<organism evidence="4 5">
    <name type="scientific">Paenibacillus residui</name>
    <dbReference type="NCBI Taxonomy" id="629724"/>
    <lineage>
        <taxon>Bacteria</taxon>
        <taxon>Bacillati</taxon>
        <taxon>Bacillota</taxon>
        <taxon>Bacilli</taxon>
        <taxon>Bacillales</taxon>
        <taxon>Paenibacillaceae</taxon>
        <taxon>Paenibacillus</taxon>
    </lineage>
</organism>
<dbReference type="SUPFAM" id="SSF56300">
    <property type="entry name" value="Metallo-dependent phosphatases"/>
    <property type="match status" value="1"/>
</dbReference>
<comment type="caution">
    <text evidence="4">The sequence shown here is derived from an EMBL/GenBank/DDBJ whole genome shotgun (WGS) entry which is preliminary data.</text>
</comment>
<proteinExistence type="predicted"/>
<name>A0ABW3DD56_9BACL</name>
<dbReference type="InterPro" id="IPR051158">
    <property type="entry name" value="Metallophosphoesterase_sf"/>
</dbReference>
<dbReference type="PANTHER" id="PTHR31302:SF31">
    <property type="entry name" value="PHOSPHODIESTERASE YAEI"/>
    <property type="match status" value="1"/>
</dbReference>
<accession>A0ABW3DD56</accession>
<evidence type="ECO:0000313" key="4">
    <source>
        <dbReference type="EMBL" id="MFD0871418.1"/>
    </source>
</evidence>
<dbReference type="EMBL" id="JBHTIU010000081">
    <property type="protein sequence ID" value="MFD0871418.1"/>
    <property type="molecule type" value="Genomic_DNA"/>
</dbReference>
<evidence type="ECO:0000313" key="5">
    <source>
        <dbReference type="Proteomes" id="UP001597120"/>
    </source>
</evidence>
<dbReference type="PANTHER" id="PTHR31302">
    <property type="entry name" value="TRANSMEMBRANE PROTEIN WITH METALLOPHOSPHOESTERASE DOMAIN-RELATED"/>
    <property type="match status" value="1"/>
</dbReference>
<evidence type="ECO:0000256" key="1">
    <source>
        <dbReference type="ARBA" id="ARBA00022723"/>
    </source>
</evidence>
<sequence length="291" mass="33083">MGQFLIIGGVVLALGWLLYKANVNTRQVAVNRVDLNKTLNNNRSGNGLDIHVLHISDMHLENISISPEQLYDKLKDEPIDLIALTGDFLDRKRTIPRLIPYLKILNKLKAPYGMYAVFGNHDYVLKGEHFDALQRTLEQYGCRTLQNESETLDINGELVNIIGIDDFSTKRSQIAESYRGISSGYRLVLTHDPNIVLHMKNFHFDYLLSGHFHGGQIHWPKPYHLVKMGELVRMNMIKGLHVYDGKPFYISEGLGQTGVNIRVGSRPEITLHWLSLPESDLSLTQEKARAI</sequence>
<dbReference type="Gene3D" id="3.60.21.10">
    <property type="match status" value="1"/>
</dbReference>
<dbReference type="InterPro" id="IPR029052">
    <property type="entry name" value="Metallo-depent_PP-like"/>
</dbReference>
<keyword evidence="2" id="KW-0378">Hydrolase</keyword>
<dbReference type="InterPro" id="IPR004843">
    <property type="entry name" value="Calcineurin-like_PHP"/>
</dbReference>
<dbReference type="Pfam" id="PF00149">
    <property type="entry name" value="Metallophos"/>
    <property type="match status" value="1"/>
</dbReference>
<gene>
    <name evidence="4" type="ORF">ACFQ03_19960</name>
</gene>
<evidence type="ECO:0000256" key="2">
    <source>
        <dbReference type="ARBA" id="ARBA00022801"/>
    </source>
</evidence>
<dbReference type="RefSeq" id="WP_379290441.1">
    <property type="nucleotide sequence ID" value="NZ_JBHTIU010000081.1"/>
</dbReference>
<keyword evidence="1" id="KW-0479">Metal-binding</keyword>
<keyword evidence="5" id="KW-1185">Reference proteome</keyword>
<protein>
    <submittedName>
        <fullName evidence="4">Metallophosphoesterase</fullName>
    </submittedName>
</protein>
<feature type="domain" description="Calcineurin-like phosphoesterase" evidence="3">
    <location>
        <begin position="51"/>
        <end position="214"/>
    </location>
</feature>
<reference evidence="5" key="1">
    <citation type="journal article" date="2019" name="Int. J. Syst. Evol. Microbiol.">
        <title>The Global Catalogue of Microorganisms (GCM) 10K type strain sequencing project: providing services to taxonomists for standard genome sequencing and annotation.</title>
        <authorList>
            <consortium name="The Broad Institute Genomics Platform"/>
            <consortium name="The Broad Institute Genome Sequencing Center for Infectious Disease"/>
            <person name="Wu L."/>
            <person name="Ma J."/>
        </authorList>
    </citation>
    <scope>NUCLEOTIDE SEQUENCE [LARGE SCALE GENOMIC DNA]</scope>
    <source>
        <strain evidence="5">CCUG 57263</strain>
    </source>
</reference>
<evidence type="ECO:0000259" key="3">
    <source>
        <dbReference type="Pfam" id="PF00149"/>
    </source>
</evidence>